<dbReference type="EMBL" id="CAEKDK010000004">
    <property type="protein sequence ID" value="CAB4278167.1"/>
    <property type="molecule type" value="Genomic_DNA"/>
</dbReference>
<organism evidence="2 3">
    <name type="scientific">Prunus armeniaca</name>
    <name type="common">Apricot</name>
    <name type="synonym">Armeniaca vulgaris</name>
    <dbReference type="NCBI Taxonomy" id="36596"/>
    <lineage>
        <taxon>Eukaryota</taxon>
        <taxon>Viridiplantae</taxon>
        <taxon>Streptophyta</taxon>
        <taxon>Embryophyta</taxon>
        <taxon>Tracheophyta</taxon>
        <taxon>Spermatophyta</taxon>
        <taxon>Magnoliopsida</taxon>
        <taxon>eudicotyledons</taxon>
        <taxon>Gunneridae</taxon>
        <taxon>Pentapetalae</taxon>
        <taxon>rosids</taxon>
        <taxon>fabids</taxon>
        <taxon>Rosales</taxon>
        <taxon>Rosaceae</taxon>
        <taxon>Amygdaloideae</taxon>
        <taxon>Amygdaleae</taxon>
        <taxon>Prunus</taxon>
    </lineage>
</organism>
<proteinExistence type="predicted"/>
<feature type="compositionally biased region" description="Low complexity" evidence="1">
    <location>
        <begin position="36"/>
        <end position="46"/>
    </location>
</feature>
<gene>
    <name evidence="2" type="ORF">CURHAP_LOCUS28502</name>
</gene>
<feature type="region of interest" description="Disordered" evidence="1">
    <location>
        <begin position="21"/>
        <end position="46"/>
    </location>
</feature>
<evidence type="ECO:0000256" key="1">
    <source>
        <dbReference type="SAM" id="MobiDB-lite"/>
    </source>
</evidence>
<dbReference type="AlphaFoldDB" id="A0A6J5UQW4"/>
<evidence type="ECO:0000313" key="3">
    <source>
        <dbReference type="Proteomes" id="UP000507222"/>
    </source>
</evidence>
<name>A0A6J5UQW4_PRUAR</name>
<reference evidence="2 3" key="1">
    <citation type="submission" date="2020-05" db="EMBL/GenBank/DDBJ databases">
        <authorList>
            <person name="Campoy J."/>
            <person name="Schneeberger K."/>
            <person name="Spophaly S."/>
        </authorList>
    </citation>
    <scope>NUCLEOTIDE SEQUENCE [LARGE SCALE GENOMIC DNA]</scope>
    <source>
        <strain evidence="2">PruArmRojPasFocal</strain>
    </source>
</reference>
<protein>
    <submittedName>
        <fullName evidence="2">Uncharacterized protein</fullName>
    </submittedName>
</protein>
<dbReference type="Proteomes" id="UP000507222">
    <property type="component" value="Unassembled WGS sequence"/>
</dbReference>
<accession>A0A6J5UQW4</accession>
<evidence type="ECO:0000313" key="2">
    <source>
        <dbReference type="EMBL" id="CAB4278167.1"/>
    </source>
</evidence>
<sequence>MSSSKPLHTYHRLSKSKSIDRVDFNPSIPRALRTRPSSSVPVGDSSPFVSSAAASFFDGVV</sequence>